<feature type="domain" description="HTH tetR-type" evidence="3">
    <location>
        <begin position="11"/>
        <end position="71"/>
    </location>
</feature>
<dbReference type="Gene3D" id="1.10.357.10">
    <property type="entry name" value="Tetracycline Repressor, domain 2"/>
    <property type="match status" value="1"/>
</dbReference>
<protein>
    <submittedName>
        <fullName evidence="4">TetR/AcrR family transcriptional regulator</fullName>
    </submittedName>
</protein>
<dbReference type="EMBL" id="JBHSSL010000018">
    <property type="protein sequence ID" value="MFC6169444.1"/>
    <property type="molecule type" value="Genomic_DNA"/>
</dbReference>
<evidence type="ECO:0000313" key="5">
    <source>
        <dbReference type="Proteomes" id="UP001596289"/>
    </source>
</evidence>
<evidence type="ECO:0000313" key="4">
    <source>
        <dbReference type="EMBL" id="MFC6169444.1"/>
    </source>
</evidence>
<dbReference type="Proteomes" id="UP001596289">
    <property type="component" value="Unassembled WGS sequence"/>
</dbReference>
<dbReference type="PROSITE" id="PS50977">
    <property type="entry name" value="HTH_TETR_2"/>
    <property type="match status" value="1"/>
</dbReference>
<evidence type="ECO:0000256" key="2">
    <source>
        <dbReference type="PROSITE-ProRule" id="PRU00335"/>
    </source>
</evidence>
<organism evidence="4 5">
    <name type="scientific">Loigolactobacillus jiayinensis</name>
    <dbReference type="NCBI Taxonomy" id="2486016"/>
    <lineage>
        <taxon>Bacteria</taxon>
        <taxon>Bacillati</taxon>
        <taxon>Bacillota</taxon>
        <taxon>Bacilli</taxon>
        <taxon>Lactobacillales</taxon>
        <taxon>Lactobacillaceae</taxon>
        <taxon>Loigolactobacillus</taxon>
    </lineage>
</organism>
<evidence type="ECO:0000256" key="1">
    <source>
        <dbReference type="ARBA" id="ARBA00023125"/>
    </source>
</evidence>
<keyword evidence="5" id="KW-1185">Reference proteome</keyword>
<dbReference type="RefSeq" id="WP_125551277.1">
    <property type="nucleotide sequence ID" value="NZ_JBHSSL010000018.1"/>
</dbReference>
<dbReference type="InterPro" id="IPR009057">
    <property type="entry name" value="Homeodomain-like_sf"/>
</dbReference>
<sequence length="169" mass="19189">MVSTTFNNLPAAKKARIEAALLQEFSDYSLAQAQVARIVVQAQIARGAFYKYFTDLTDAYQYLYRQAMTAIHRNVSRDNTPHEYMLQVQQFTERTANSQYYQLIKRHVTQNEALLPDTTRSAMPANIPSSVWAAAILIHATIKQILTDPSSETQALQRLEQVLTVLHTV</sequence>
<gene>
    <name evidence="4" type="ORF">ACFQGP_02490</name>
</gene>
<keyword evidence="1 2" id="KW-0238">DNA-binding</keyword>
<accession>A0ABW1RCT7</accession>
<dbReference type="SUPFAM" id="SSF46689">
    <property type="entry name" value="Homeodomain-like"/>
    <property type="match status" value="1"/>
</dbReference>
<dbReference type="InterPro" id="IPR001647">
    <property type="entry name" value="HTH_TetR"/>
</dbReference>
<comment type="caution">
    <text evidence="4">The sequence shown here is derived from an EMBL/GenBank/DDBJ whole genome shotgun (WGS) entry which is preliminary data.</text>
</comment>
<proteinExistence type="predicted"/>
<feature type="DNA-binding region" description="H-T-H motif" evidence="2">
    <location>
        <begin position="34"/>
        <end position="53"/>
    </location>
</feature>
<reference evidence="5" key="1">
    <citation type="journal article" date="2019" name="Int. J. Syst. Evol. Microbiol.">
        <title>The Global Catalogue of Microorganisms (GCM) 10K type strain sequencing project: providing services to taxonomists for standard genome sequencing and annotation.</title>
        <authorList>
            <consortium name="The Broad Institute Genomics Platform"/>
            <consortium name="The Broad Institute Genome Sequencing Center for Infectious Disease"/>
            <person name="Wu L."/>
            <person name="Ma J."/>
        </authorList>
    </citation>
    <scope>NUCLEOTIDE SEQUENCE [LARGE SCALE GENOMIC DNA]</scope>
    <source>
        <strain evidence="5">CCM 8904</strain>
    </source>
</reference>
<evidence type="ECO:0000259" key="3">
    <source>
        <dbReference type="PROSITE" id="PS50977"/>
    </source>
</evidence>
<name>A0ABW1RCT7_9LACO</name>